<organism evidence="3">
    <name type="scientific">freshwater metagenome</name>
    <dbReference type="NCBI Taxonomy" id="449393"/>
    <lineage>
        <taxon>unclassified sequences</taxon>
        <taxon>metagenomes</taxon>
        <taxon>ecological metagenomes</taxon>
    </lineage>
</organism>
<dbReference type="Gene3D" id="3.40.50.1820">
    <property type="entry name" value="alpha/beta hydrolase"/>
    <property type="match status" value="1"/>
</dbReference>
<evidence type="ECO:0000313" key="3">
    <source>
        <dbReference type="EMBL" id="CAB4727222.1"/>
    </source>
</evidence>
<keyword evidence="1" id="KW-0378">Hydrolase</keyword>
<sequence>MHASRTLGLLLATICASILIPTSTTAATAATASTCSDIYVLGARGSGQYAEGGDQFGGYGPQVFAAVRDLEEKTGASASSTSAPVTYPAWPTSMLVTNKKRYFEGIDQGVANALQALADRQRRCPTERLVLAGYSSGAMVVHRVVRRILDDRTFAARLDGVLLIADGDRVANDNTVLHGTAPAASQGLGHNVSGSGTSPAKLPLAYEQVLHSICNKNDSACGGGVDTRTHSGYQGSPEVVEAVDDVVERVAVRFPRS</sequence>
<dbReference type="SUPFAM" id="SSF53474">
    <property type="entry name" value="alpha/beta-Hydrolases"/>
    <property type="match status" value="1"/>
</dbReference>
<evidence type="ECO:0000256" key="1">
    <source>
        <dbReference type="ARBA" id="ARBA00022801"/>
    </source>
</evidence>
<gene>
    <name evidence="3" type="ORF">UFOPK2579_02359</name>
</gene>
<dbReference type="AlphaFoldDB" id="A0A6J6RXL0"/>
<dbReference type="SMART" id="SM01110">
    <property type="entry name" value="Cutinase"/>
    <property type="match status" value="1"/>
</dbReference>
<reference evidence="3" key="1">
    <citation type="submission" date="2020-05" db="EMBL/GenBank/DDBJ databases">
        <authorList>
            <person name="Chiriac C."/>
            <person name="Salcher M."/>
            <person name="Ghai R."/>
            <person name="Kavagutti S V."/>
        </authorList>
    </citation>
    <scope>NUCLEOTIDE SEQUENCE</scope>
</reference>
<dbReference type="EMBL" id="CAEZXR010000343">
    <property type="protein sequence ID" value="CAB4727222.1"/>
    <property type="molecule type" value="Genomic_DNA"/>
</dbReference>
<name>A0A6J6RXL0_9ZZZZ</name>
<proteinExistence type="predicted"/>
<dbReference type="InterPro" id="IPR029058">
    <property type="entry name" value="AB_hydrolase_fold"/>
</dbReference>
<dbReference type="Pfam" id="PF01083">
    <property type="entry name" value="Cutinase"/>
    <property type="match status" value="1"/>
</dbReference>
<dbReference type="InterPro" id="IPR000675">
    <property type="entry name" value="Cutinase/axe"/>
</dbReference>
<keyword evidence="2" id="KW-1015">Disulfide bond</keyword>
<accession>A0A6J6RXL0</accession>
<dbReference type="GO" id="GO:0016787">
    <property type="term" value="F:hydrolase activity"/>
    <property type="evidence" value="ECO:0007669"/>
    <property type="project" value="UniProtKB-KW"/>
</dbReference>
<evidence type="ECO:0000256" key="2">
    <source>
        <dbReference type="ARBA" id="ARBA00023157"/>
    </source>
</evidence>
<dbReference type="PANTHER" id="PTHR33630:SF9">
    <property type="entry name" value="CUTINASE 4"/>
    <property type="match status" value="1"/>
</dbReference>
<protein>
    <submittedName>
        <fullName evidence="3">Unannotated protein</fullName>
    </submittedName>
</protein>
<dbReference type="PANTHER" id="PTHR33630">
    <property type="entry name" value="CUTINASE RV1984C-RELATED-RELATED"/>
    <property type="match status" value="1"/>
</dbReference>